<proteinExistence type="predicted"/>
<dbReference type="EMBL" id="JAUJYO010000007">
    <property type="protein sequence ID" value="KAK1312162.1"/>
    <property type="molecule type" value="Genomic_DNA"/>
</dbReference>
<feature type="compositionally biased region" description="Polar residues" evidence="1">
    <location>
        <begin position="185"/>
        <end position="211"/>
    </location>
</feature>
<sequence>MAKHSKIKRVPTIGKGKVTPVQVAFIVEQYLIDNKFTRTLSIFRAEASLLISRPKNKETPKGLMGLSDILDEYVCLKEQRVVVDMEKQRVETVFKGLNDVMQAYRSSEIVPPSMVGLVAVAPALEGSINGSCPGVNLPSKFRTTAEEAVEDSSIVESETRYHSTNRHSRQGSSVVKSLFKEDTIIPSNSSPPKTPSLEFTPQADKSVTPTKSSETIVASQFKSIGYYSVEKSYSISSPSKSNIWRPCIRDHVKGRLNFDNSDVSSSQVVEVNALEQSTPQTDAEMEEEMFDIDIPNLDVLDADFSFSEFLANIDVPSYSNCGEMIMSSEPVSNPFDNFIPGSESQDQCFNSNDASMGSHLASITKLVSEQDINIQGPDSVKSVKTITKRIQIISPTKNRINQYENFVTFKLEHDDSSHLDPQYIDLLT</sequence>
<comment type="caution">
    <text evidence="2">The sequence shown here is derived from an EMBL/GenBank/DDBJ whole genome shotgun (WGS) entry which is preliminary data.</text>
</comment>
<evidence type="ECO:0008006" key="4">
    <source>
        <dbReference type="Google" id="ProtNLM"/>
    </source>
</evidence>
<evidence type="ECO:0000256" key="1">
    <source>
        <dbReference type="SAM" id="MobiDB-lite"/>
    </source>
</evidence>
<feature type="region of interest" description="Disordered" evidence="1">
    <location>
        <begin position="184"/>
        <end position="211"/>
    </location>
</feature>
<evidence type="ECO:0000313" key="2">
    <source>
        <dbReference type="EMBL" id="KAK1312162.1"/>
    </source>
</evidence>
<protein>
    <recommendedName>
        <fullName evidence="4">LisH domain-containing protein</fullName>
    </recommendedName>
</protein>
<evidence type="ECO:0000313" key="3">
    <source>
        <dbReference type="Proteomes" id="UP001180020"/>
    </source>
</evidence>
<organism evidence="2 3">
    <name type="scientific">Acorus calamus</name>
    <name type="common">Sweet flag</name>
    <dbReference type="NCBI Taxonomy" id="4465"/>
    <lineage>
        <taxon>Eukaryota</taxon>
        <taxon>Viridiplantae</taxon>
        <taxon>Streptophyta</taxon>
        <taxon>Embryophyta</taxon>
        <taxon>Tracheophyta</taxon>
        <taxon>Spermatophyta</taxon>
        <taxon>Magnoliopsida</taxon>
        <taxon>Liliopsida</taxon>
        <taxon>Acoraceae</taxon>
        <taxon>Acorus</taxon>
    </lineage>
</organism>
<dbReference type="PANTHER" id="PTHR35117:SF1">
    <property type="entry name" value="MYOSIN-M HEAVY PROTEIN"/>
    <property type="match status" value="1"/>
</dbReference>
<dbReference type="PANTHER" id="PTHR35117">
    <property type="entry name" value="MYOSIN-M HEAVY PROTEIN"/>
    <property type="match status" value="1"/>
</dbReference>
<name>A0AAV9EG40_ACOCL</name>
<gene>
    <name evidence="2" type="ORF">QJS10_CPA07g00072</name>
</gene>
<dbReference type="PROSITE" id="PS50896">
    <property type="entry name" value="LISH"/>
    <property type="match status" value="1"/>
</dbReference>
<dbReference type="InterPro" id="IPR006594">
    <property type="entry name" value="LisH"/>
</dbReference>
<reference evidence="2" key="2">
    <citation type="submission" date="2023-06" db="EMBL/GenBank/DDBJ databases">
        <authorList>
            <person name="Ma L."/>
            <person name="Liu K.-W."/>
            <person name="Li Z."/>
            <person name="Hsiao Y.-Y."/>
            <person name="Qi Y."/>
            <person name="Fu T."/>
            <person name="Tang G."/>
            <person name="Zhang D."/>
            <person name="Sun W.-H."/>
            <person name="Liu D.-K."/>
            <person name="Li Y."/>
            <person name="Chen G.-Z."/>
            <person name="Liu X.-D."/>
            <person name="Liao X.-Y."/>
            <person name="Jiang Y.-T."/>
            <person name="Yu X."/>
            <person name="Hao Y."/>
            <person name="Huang J."/>
            <person name="Zhao X.-W."/>
            <person name="Ke S."/>
            <person name="Chen Y.-Y."/>
            <person name="Wu W.-L."/>
            <person name="Hsu J.-L."/>
            <person name="Lin Y.-F."/>
            <person name="Huang M.-D."/>
            <person name="Li C.-Y."/>
            <person name="Huang L."/>
            <person name="Wang Z.-W."/>
            <person name="Zhao X."/>
            <person name="Zhong W.-Y."/>
            <person name="Peng D.-H."/>
            <person name="Ahmad S."/>
            <person name="Lan S."/>
            <person name="Zhang J.-S."/>
            <person name="Tsai W.-C."/>
            <person name="Van De Peer Y."/>
            <person name="Liu Z.-J."/>
        </authorList>
    </citation>
    <scope>NUCLEOTIDE SEQUENCE</scope>
    <source>
        <strain evidence="2">CP</strain>
        <tissue evidence="2">Leaves</tissue>
    </source>
</reference>
<dbReference type="Proteomes" id="UP001180020">
    <property type="component" value="Unassembled WGS sequence"/>
</dbReference>
<reference evidence="2" key="1">
    <citation type="journal article" date="2023" name="Nat. Commun.">
        <title>Diploid and tetraploid genomes of Acorus and the evolution of monocots.</title>
        <authorList>
            <person name="Ma L."/>
            <person name="Liu K.W."/>
            <person name="Li Z."/>
            <person name="Hsiao Y.Y."/>
            <person name="Qi Y."/>
            <person name="Fu T."/>
            <person name="Tang G.D."/>
            <person name="Zhang D."/>
            <person name="Sun W.H."/>
            <person name="Liu D.K."/>
            <person name="Li Y."/>
            <person name="Chen G.Z."/>
            <person name="Liu X.D."/>
            <person name="Liao X.Y."/>
            <person name="Jiang Y.T."/>
            <person name="Yu X."/>
            <person name="Hao Y."/>
            <person name="Huang J."/>
            <person name="Zhao X.W."/>
            <person name="Ke S."/>
            <person name="Chen Y.Y."/>
            <person name="Wu W.L."/>
            <person name="Hsu J.L."/>
            <person name="Lin Y.F."/>
            <person name="Huang M.D."/>
            <person name="Li C.Y."/>
            <person name="Huang L."/>
            <person name="Wang Z.W."/>
            <person name="Zhao X."/>
            <person name="Zhong W.Y."/>
            <person name="Peng D.H."/>
            <person name="Ahmad S."/>
            <person name="Lan S."/>
            <person name="Zhang J.S."/>
            <person name="Tsai W.C."/>
            <person name="Van de Peer Y."/>
            <person name="Liu Z.J."/>
        </authorList>
    </citation>
    <scope>NUCLEOTIDE SEQUENCE</scope>
    <source>
        <strain evidence="2">CP</strain>
    </source>
</reference>
<accession>A0AAV9EG40</accession>
<keyword evidence="3" id="KW-1185">Reference proteome</keyword>
<dbReference type="AlphaFoldDB" id="A0AAV9EG40"/>